<name>A0ABN9XFY8_9DINO</name>
<feature type="compositionally biased region" description="Low complexity" evidence="1">
    <location>
        <begin position="32"/>
        <end position="67"/>
    </location>
</feature>
<feature type="region of interest" description="Disordered" evidence="1">
    <location>
        <begin position="1"/>
        <end position="97"/>
    </location>
</feature>
<reference evidence="2" key="1">
    <citation type="submission" date="2023-10" db="EMBL/GenBank/DDBJ databases">
        <authorList>
            <person name="Chen Y."/>
            <person name="Shah S."/>
            <person name="Dougan E. K."/>
            <person name="Thang M."/>
            <person name="Chan C."/>
        </authorList>
    </citation>
    <scope>NUCLEOTIDE SEQUENCE [LARGE SCALE GENOMIC DNA]</scope>
</reference>
<evidence type="ECO:0000313" key="3">
    <source>
        <dbReference type="Proteomes" id="UP001189429"/>
    </source>
</evidence>
<dbReference type="Proteomes" id="UP001189429">
    <property type="component" value="Unassembled WGS sequence"/>
</dbReference>
<evidence type="ECO:0000313" key="2">
    <source>
        <dbReference type="EMBL" id="CAK0896826.1"/>
    </source>
</evidence>
<gene>
    <name evidence="2" type="ORF">PCOR1329_LOCUS75179</name>
</gene>
<organism evidence="2 3">
    <name type="scientific">Prorocentrum cordatum</name>
    <dbReference type="NCBI Taxonomy" id="2364126"/>
    <lineage>
        <taxon>Eukaryota</taxon>
        <taxon>Sar</taxon>
        <taxon>Alveolata</taxon>
        <taxon>Dinophyceae</taxon>
        <taxon>Prorocentrales</taxon>
        <taxon>Prorocentraceae</taxon>
        <taxon>Prorocentrum</taxon>
    </lineage>
</organism>
<comment type="caution">
    <text evidence="2">The sequence shown here is derived from an EMBL/GenBank/DDBJ whole genome shotgun (WGS) entry which is preliminary data.</text>
</comment>
<dbReference type="EMBL" id="CAUYUJ010020245">
    <property type="protein sequence ID" value="CAK0896826.1"/>
    <property type="molecule type" value="Genomic_DNA"/>
</dbReference>
<feature type="compositionally biased region" description="Acidic residues" evidence="1">
    <location>
        <begin position="1"/>
        <end position="14"/>
    </location>
</feature>
<sequence length="135" mass="14012">MEEDVEEEEEEEGGELAGACLPPHLRGGRRTPALGSAPGRRPARGRAAGGHASSASLSSRTPSHLSGAASRPPMKLRRASLGPPSPRASRGCASGSAALSPTRLGLVLVAHVEDLRELLACTETASSRCRDPWDL</sequence>
<evidence type="ECO:0000256" key="1">
    <source>
        <dbReference type="SAM" id="MobiDB-lite"/>
    </source>
</evidence>
<protein>
    <submittedName>
        <fullName evidence="2">Uncharacterized protein</fullName>
    </submittedName>
</protein>
<feature type="compositionally biased region" description="Low complexity" evidence="1">
    <location>
        <begin position="87"/>
        <end position="97"/>
    </location>
</feature>
<keyword evidence="3" id="KW-1185">Reference proteome</keyword>
<accession>A0ABN9XFY8</accession>
<proteinExistence type="predicted"/>